<dbReference type="AlphaFoldDB" id="A0A6N7VU72"/>
<proteinExistence type="predicted"/>
<accession>A0A6N7VU72</accession>
<gene>
    <name evidence="2" type="ORF">FYJ26_08395</name>
</gene>
<dbReference type="InterPro" id="IPR045394">
    <property type="entry name" value="Abhydrolase_dom"/>
</dbReference>
<protein>
    <recommendedName>
        <fullName evidence="1">Alpha/beta hydrolase domain-containing protein</fullName>
    </recommendedName>
</protein>
<evidence type="ECO:0000259" key="1">
    <source>
        <dbReference type="Pfam" id="PF20091"/>
    </source>
</evidence>
<dbReference type="Pfam" id="PF20091">
    <property type="entry name" value="Abhydrolase_10"/>
    <property type="match status" value="1"/>
</dbReference>
<feature type="domain" description="Alpha/beta hydrolase" evidence="1">
    <location>
        <begin position="5"/>
        <end position="455"/>
    </location>
</feature>
<evidence type="ECO:0000313" key="2">
    <source>
        <dbReference type="EMBL" id="MSS78416.1"/>
    </source>
</evidence>
<dbReference type="EMBL" id="VULQ01000011">
    <property type="protein sequence ID" value="MSS78416.1"/>
    <property type="molecule type" value="Genomic_DNA"/>
</dbReference>
<reference evidence="2 3" key="1">
    <citation type="submission" date="2019-08" db="EMBL/GenBank/DDBJ databases">
        <title>In-depth cultivation of the pig gut microbiome towards novel bacterial diversity and tailored functional studies.</title>
        <authorList>
            <person name="Wylensek D."/>
            <person name="Hitch T.C.A."/>
            <person name="Clavel T."/>
        </authorList>
    </citation>
    <scope>NUCLEOTIDE SEQUENCE [LARGE SCALE GENOMIC DNA]</scope>
    <source>
        <strain evidence="2 3">WCA-380-WT-2B</strain>
    </source>
</reference>
<sequence length="463" mass="53611">MKIIGPIESNDKSHMFSANKFVRKPLDLEKYGFVEEEYFIENTANVYDLVDGKVVVYKKDLAYRTRIIVRRPKKDFSNRCYVDIMNASNGYDIEDLWRRYYQNVLENKHTYVGITTKPINVQSLKNFDFDRYKSLNWSNGEVVNMPSVNNPDIDQIEGCEEGLVWDIIRDVGLICKENLDGFLGHKPEYIYLSGQSQSGIYINTYINYMHNFYKENNIKNLYDGYFSLASGGLTRALRQIPNDKMMSVRANKEDKIDVPVITVNTECDYNLFLVMDDTGLAKSSNSDDPNNLRRYYEISSAAHTDAASPLVPENSEIEKTKNPRRKLDGEYDFTLNNIPVEYHVNALFDRMHEWASEKKTPPIVEDLKRDKNGFKRDEFGHALGGIRSPFIEVPVAYYKASVGVGETNGQMEYFSKEKLKEIYETKENYLDKFKSCVENQIKTGLLTKEDGNRAINRAREIEF</sequence>
<name>A0A6N7VU72_9FIRM</name>
<dbReference type="RefSeq" id="WP_154541476.1">
    <property type="nucleotide sequence ID" value="NZ_JAXDSU010000090.1"/>
</dbReference>
<organism evidence="2 3">
    <name type="scientific">Anaerococcus porci</name>
    <dbReference type="NCBI Taxonomy" id="2652269"/>
    <lineage>
        <taxon>Bacteria</taxon>
        <taxon>Bacillati</taxon>
        <taxon>Bacillota</taxon>
        <taxon>Tissierellia</taxon>
        <taxon>Tissierellales</taxon>
        <taxon>Peptoniphilaceae</taxon>
        <taxon>Anaerococcus</taxon>
    </lineage>
</organism>
<comment type="caution">
    <text evidence="2">The sequence shown here is derived from an EMBL/GenBank/DDBJ whole genome shotgun (WGS) entry which is preliminary data.</text>
</comment>
<dbReference type="Proteomes" id="UP000441925">
    <property type="component" value="Unassembled WGS sequence"/>
</dbReference>
<evidence type="ECO:0000313" key="3">
    <source>
        <dbReference type="Proteomes" id="UP000441925"/>
    </source>
</evidence>
<keyword evidence="3" id="KW-1185">Reference proteome</keyword>